<reference evidence="1 2" key="1">
    <citation type="journal article" date="2022" name="Int. J. Syst. Evol. Microbiol.">
        <title>Noviherbaspirillum aridicola sp. nov., isolated from an arid soil in Pakistan.</title>
        <authorList>
            <person name="Khan I.U."/>
            <person name="Saqib M."/>
            <person name="Amin A."/>
            <person name="Hussain F."/>
            <person name="Li L."/>
            <person name="Liu Y.H."/>
            <person name="Fang B.Z."/>
            <person name="Ahmed I."/>
            <person name="Li W.J."/>
        </authorList>
    </citation>
    <scope>NUCLEOTIDE SEQUENCE [LARGE SCALE GENOMIC DNA]</scope>
    <source>
        <strain evidence="1 2">NCCP-691</strain>
    </source>
</reference>
<gene>
    <name evidence="1" type="ORF">NCCP691_27690</name>
</gene>
<evidence type="ECO:0000313" key="1">
    <source>
        <dbReference type="EMBL" id="GIZ52755.1"/>
    </source>
</evidence>
<accession>A0ABQ4Q6F5</accession>
<organism evidence="1 2">
    <name type="scientific">Noviherbaspirillum aridicola</name>
    <dbReference type="NCBI Taxonomy" id="2849687"/>
    <lineage>
        <taxon>Bacteria</taxon>
        <taxon>Pseudomonadati</taxon>
        <taxon>Pseudomonadota</taxon>
        <taxon>Betaproteobacteria</taxon>
        <taxon>Burkholderiales</taxon>
        <taxon>Oxalobacteraceae</taxon>
        <taxon>Noviherbaspirillum</taxon>
    </lineage>
</organism>
<name>A0ABQ4Q6F5_9BURK</name>
<dbReference type="Proteomes" id="UP000887222">
    <property type="component" value="Unassembled WGS sequence"/>
</dbReference>
<dbReference type="EMBL" id="BPMK01000012">
    <property type="protein sequence ID" value="GIZ52755.1"/>
    <property type="molecule type" value="Genomic_DNA"/>
</dbReference>
<evidence type="ECO:0000313" key="2">
    <source>
        <dbReference type="Proteomes" id="UP000887222"/>
    </source>
</evidence>
<evidence type="ECO:0008006" key="3">
    <source>
        <dbReference type="Google" id="ProtNLM"/>
    </source>
</evidence>
<proteinExistence type="predicted"/>
<keyword evidence="2" id="KW-1185">Reference proteome</keyword>
<protein>
    <recommendedName>
        <fullName evidence="3">DUF4034 domain-containing protein</fullName>
    </recommendedName>
</protein>
<comment type="caution">
    <text evidence="1">The sequence shown here is derived from an EMBL/GenBank/DDBJ whole genome shotgun (WGS) entry which is preliminary data.</text>
</comment>
<sequence length="332" mass="36124">MSLLSSLGLKPRAVVNDNRAQPIGARLLAKVEKGAYHEAEQYLAGATDENRERLIYGFACHEGAVPAASRWAQAASGSSLAHTVLGASLIISGWKIRGDSYAEHVDADAWRPFLESLGRAEEPLLIAADLDKTSADPLAWLIHAEVGGDGDRKKLEHLFLAATSRSPLHWPAHYKYFAATTEKWGGSHQEMFRFARTASGRAPGGHLIHCLVPAAYCEYRLATGEDARKTIRTRRCAQEVAAALHAWADATPDTLAEKLSSIAGGFSDYGLNHFAVACYLCGADKEARDVVAALRDEIETVPWAWISDGIRERANPGFIHDRVKRELDASVG</sequence>